<dbReference type="SUPFAM" id="SSF48452">
    <property type="entry name" value="TPR-like"/>
    <property type="match status" value="1"/>
</dbReference>
<dbReference type="PROSITE" id="PS50005">
    <property type="entry name" value="TPR"/>
    <property type="match status" value="1"/>
</dbReference>
<dbReference type="InterPro" id="IPR021183">
    <property type="entry name" value="NatA_aux_su"/>
</dbReference>
<feature type="region of interest" description="Disordered" evidence="4">
    <location>
        <begin position="587"/>
        <end position="676"/>
    </location>
</feature>
<comment type="caution">
    <text evidence="5">The sequence shown here is derived from an EMBL/GenBank/DDBJ whole genome shotgun (WGS) entry which is preliminary data.</text>
</comment>
<organism evidence="5 6">
    <name type="scientific">Apatococcus lobatus</name>
    <dbReference type="NCBI Taxonomy" id="904363"/>
    <lineage>
        <taxon>Eukaryota</taxon>
        <taxon>Viridiplantae</taxon>
        <taxon>Chlorophyta</taxon>
        <taxon>core chlorophytes</taxon>
        <taxon>Trebouxiophyceae</taxon>
        <taxon>Chlorellales</taxon>
        <taxon>Chlorellaceae</taxon>
        <taxon>Apatococcus</taxon>
    </lineage>
</organism>
<evidence type="ECO:0000313" key="5">
    <source>
        <dbReference type="EMBL" id="KAK9837789.1"/>
    </source>
</evidence>
<evidence type="ECO:0000313" key="6">
    <source>
        <dbReference type="Proteomes" id="UP001438707"/>
    </source>
</evidence>
<feature type="region of interest" description="Disordered" evidence="4">
    <location>
        <begin position="348"/>
        <end position="387"/>
    </location>
</feature>
<accession>A0AAW1RVL1</accession>
<dbReference type="AlphaFoldDB" id="A0AAW1RVL1"/>
<keyword evidence="2 3" id="KW-0802">TPR repeat</keyword>
<dbReference type="InterPro" id="IPR019734">
    <property type="entry name" value="TPR_rpt"/>
</dbReference>
<reference evidence="5 6" key="1">
    <citation type="journal article" date="2024" name="Nat. Commun.">
        <title>Phylogenomics reveals the evolutionary origins of lichenization in chlorophyte algae.</title>
        <authorList>
            <person name="Puginier C."/>
            <person name="Libourel C."/>
            <person name="Otte J."/>
            <person name="Skaloud P."/>
            <person name="Haon M."/>
            <person name="Grisel S."/>
            <person name="Petersen M."/>
            <person name="Berrin J.G."/>
            <person name="Delaux P.M."/>
            <person name="Dal Grande F."/>
            <person name="Keller J."/>
        </authorList>
    </citation>
    <scope>NUCLEOTIDE SEQUENCE [LARGE SCALE GENOMIC DNA]</scope>
    <source>
        <strain evidence="5 6">SAG 2145</strain>
    </source>
</reference>
<dbReference type="Gene3D" id="1.25.40.1040">
    <property type="match status" value="1"/>
</dbReference>
<feature type="compositionally biased region" description="Basic and acidic residues" evidence="4">
    <location>
        <begin position="628"/>
        <end position="638"/>
    </location>
</feature>
<sequence>MASKDPQQLPAKDASTFRTVVKCYETKQYKKGIKAADQILKKFPEHGETLAMKGLILNCLEKKAEAFELVRKGLKVHLKSYVCWHVYGLLYRADNNYDEAIKCYKNALRIDKENVQILRDLALLQVQMRDLSGFVETRHTLLQQKPAARGNWISFAVAHHLNGNHEVAVNVIKGYEGSVEVSELTAEAYEHSEMLLYKASLLEEGGKPQAALEQLDASKNQIRDRIGMLETRARLLLKLERFDEAQQQYRSLLKLNTENHKSSGSSSSSCTQSFRSSFPRSDCARRLPLDFKEGTDFEEAAEAYVKRFLDKGVPSLFAHMKPLYRSKEKTAALGVIFQRLLSHLEAHGSLPTSTGAPASTPTESKPSPNGNSATQNSAPASPEADAADGTPQAWTLYYLAQHYDQTGQTARALETIELCIHDYPALMGGYITKAKILKHAGDLQSAAAAADQARSMDTADRYINSQAAKWMFRAGQIEKAEATVLLFTKEGDGTSNLTDMQCMWYEIECGRAHLAKQHYGKALKNFLAVDKHFADFVEDQFDFHGYCTRKMTLRAYIALLRTEDDIYHHPYFFKAASGAIETYLQLDASPSGSNKSSEAEAAKLAAMSADERKRHKAQQRKEAQKKRKEQEAKEKAAADEAAAAASKDKAGKGAGAKKAATPAKEKDPDPDGEQLAATQDPLGEAMKLVQRLRQHSGDRLGTHKLACDVYLRRHRLLLALKAVNNAIALEGTSHPDVHSMVVRTCSAAESPSTTPASPQADGTSKPQQELPEVAEEVVREQITKLLGGTSLQQYHQQWTAEHADRSLRHRASAAEMGALLDPSQSTAAAGLLLESQKDLLEEASVTNSKAAQADCVAVHQLLQSRLHQPAAAQHWWQRCQSVFRWSEYFDGPDRLEDARALANGTAAEDMQKLILEEKQ</sequence>
<dbReference type="EMBL" id="JALJOS010000006">
    <property type="protein sequence ID" value="KAK9837789.1"/>
    <property type="molecule type" value="Genomic_DNA"/>
</dbReference>
<dbReference type="SMART" id="SM00028">
    <property type="entry name" value="TPR"/>
    <property type="match status" value="5"/>
</dbReference>
<feature type="compositionally biased region" description="Low complexity" evidence="4">
    <location>
        <begin position="262"/>
        <end position="277"/>
    </location>
</feature>
<evidence type="ECO:0000256" key="4">
    <source>
        <dbReference type="SAM" id="MobiDB-lite"/>
    </source>
</evidence>
<dbReference type="GO" id="GO:0005737">
    <property type="term" value="C:cytoplasm"/>
    <property type="evidence" value="ECO:0007669"/>
    <property type="project" value="TreeGrafter"/>
</dbReference>
<name>A0AAW1RVL1_9CHLO</name>
<feature type="compositionally biased region" description="Polar residues" evidence="4">
    <location>
        <begin position="365"/>
        <end position="376"/>
    </location>
</feature>
<keyword evidence="1" id="KW-0677">Repeat</keyword>
<feature type="compositionally biased region" description="Low complexity" evidence="4">
    <location>
        <begin position="349"/>
        <end position="364"/>
    </location>
</feature>
<feature type="region of interest" description="Disordered" evidence="4">
    <location>
        <begin position="745"/>
        <end position="773"/>
    </location>
</feature>
<gene>
    <name evidence="5" type="ORF">WJX74_005116</name>
</gene>
<proteinExistence type="predicted"/>
<evidence type="ECO:0000256" key="2">
    <source>
        <dbReference type="ARBA" id="ARBA00022803"/>
    </source>
</evidence>
<keyword evidence="6" id="KW-1185">Reference proteome</keyword>
<feature type="compositionally biased region" description="Low complexity" evidence="4">
    <location>
        <begin position="377"/>
        <end position="387"/>
    </location>
</feature>
<dbReference type="Pfam" id="PF12569">
    <property type="entry name" value="NatA_aux_su"/>
    <property type="match status" value="2"/>
</dbReference>
<dbReference type="Proteomes" id="UP001438707">
    <property type="component" value="Unassembled WGS sequence"/>
</dbReference>
<feature type="repeat" description="TPR" evidence="3">
    <location>
        <begin position="81"/>
        <end position="114"/>
    </location>
</feature>
<dbReference type="InterPro" id="IPR011990">
    <property type="entry name" value="TPR-like_helical_dom_sf"/>
</dbReference>
<evidence type="ECO:0000256" key="3">
    <source>
        <dbReference type="PROSITE-ProRule" id="PRU00339"/>
    </source>
</evidence>
<evidence type="ECO:0000256" key="1">
    <source>
        <dbReference type="ARBA" id="ARBA00022737"/>
    </source>
</evidence>
<dbReference type="PANTHER" id="PTHR22767">
    <property type="entry name" value="N-TERMINAL ACETYLTRANSFERASE-RELATED"/>
    <property type="match status" value="1"/>
</dbReference>
<feature type="compositionally biased region" description="Basic residues" evidence="4">
    <location>
        <begin position="613"/>
        <end position="627"/>
    </location>
</feature>
<protein>
    <submittedName>
        <fullName evidence="5">Uncharacterized protein</fullName>
    </submittedName>
</protein>
<dbReference type="Gene3D" id="1.25.40.1010">
    <property type="match status" value="1"/>
</dbReference>
<dbReference type="PIRSF" id="PIRSF000422">
    <property type="entry name" value="N-terminal-AcTrfase-A_aux_su"/>
    <property type="match status" value="1"/>
</dbReference>
<dbReference type="Pfam" id="PF13414">
    <property type="entry name" value="TPR_11"/>
    <property type="match status" value="1"/>
</dbReference>
<feature type="region of interest" description="Disordered" evidence="4">
    <location>
        <begin position="258"/>
        <end position="278"/>
    </location>
</feature>
<feature type="compositionally biased region" description="Low complexity" evidence="4">
    <location>
        <begin position="745"/>
        <end position="758"/>
    </location>
</feature>
<dbReference type="PANTHER" id="PTHR22767:SF2">
    <property type="entry name" value="N(ALPHA)-ACETYLTRANSFERASE 15_16, ISOFORM A"/>
    <property type="match status" value="1"/>
</dbReference>